<sequence>MKKALRVVGILFGLYLIVRAVAEPFVIDMTDPATYRQDWGGPSLAGVLLVHCGPGVVSAVLIGLALRSWRRRRAAAAGQAEGVAGPTAGRR</sequence>
<dbReference type="RefSeq" id="WP_377417328.1">
    <property type="nucleotide sequence ID" value="NZ_JBHSPR010000001.1"/>
</dbReference>
<dbReference type="Proteomes" id="UP001596203">
    <property type="component" value="Unassembled WGS sequence"/>
</dbReference>
<keyword evidence="1" id="KW-1133">Transmembrane helix</keyword>
<evidence type="ECO:0008006" key="4">
    <source>
        <dbReference type="Google" id="ProtNLM"/>
    </source>
</evidence>
<name>A0ABW1K283_9ACTN</name>
<evidence type="ECO:0000313" key="2">
    <source>
        <dbReference type="EMBL" id="MFC6015361.1"/>
    </source>
</evidence>
<accession>A0ABW1K283</accession>
<gene>
    <name evidence="2" type="ORF">ACFP2T_04005</name>
</gene>
<protein>
    <recommendedName>
        <fullName evidence="4">Integral membrane protein</fullName>
    </recommendedName>
</protein>
<proteinExistence type="predicted"/>
<organism evidence="2 3">
    <name type="scientific">Plantactinospora solaniradicis</name>
    <dbReference type="NCBI Taxonomy" id="1723736"/>
    <lineage>
        <taxon>Bacteria</taxon>
        <taxon>Bacillati</taxon>
        <taxon>Actinomycetota</taxon>
        <taxon>Actinomycetes</taxon>
        <taxon>Micromonosporales</taxon>
        <taxon>Micromonosporaceae</taxon>
        <taxon>Plantactinospora</taxon>
    </lineage>
</organism>
<evidence type="ECO:0000256" key="1">
    <source>
        <dbReference type="SAM" id="Phobius"/>
    </source>
</evidence>
<keyword evidence="3" id="KW-1185">Reference proteome</keyword>
<evidence type="ECO:0000313" key="3">
    <source>
        <dbReference type="Proteomes" id="UP001596203"/>
    </source>
</evidence>
<keyword evidence="1" id="KW-0472">Membrane</keyword>
<feature type="transmembrane region" description="Helical" evidence="1">
    <location>
        <begin position="46"/>
        <end position="66"/>
    </location>
</feature>
<keyword evidence="1" id="KW-0812">Transmembrane</keyword>
<dbReference type="EMBL" id="JBHSPR010000001">
    <property type="protein sequence ID" value="MFC6015361.1"/>
    <property type="molecule type" value="Genomic_DNA"/>
</dbReference>
<comment type="caution">
    <text evidence="2">The sequence shown here is derived from an EMBL/GenBank/DDBJ whole genome shotgun (WGS) entry which is preliminary data.</text>
</comment>
<reference evidence="3" key="1">
    <citation type="journal article" date="2019" name="Int. J. Syst. Evol. Microbiol.">
        <title>The Global Catalogue of Microorganisms (GCM) 10K type strain sequencing project: providing services to taxonomists for standard genome sequencing and annotation.</title>
        <authorList>
            <consortium name="The Broad Institute Genomics Platform"/>
            <consortium name="The Broad Institute Genome Sequencing Center for Infectious Disease"/>
            <person name="Wu L."/>
            <person name="Ma J."/>
        </authorList>
    </citation>
    <scope>NUCLEOTIDE SEQUENCE [LARGE SCALE GENOMIC DNA]</scope>
    <source>
        <strain evidence="3">ZS-35-S2</strain>
    </source>
</reference>